<dbReference type="HOGENOM" id="CLU_1665581_0_0_2"/>
<organism evidence="1 2">
    <name type="scientific">Thermoplasma acidophilum (strain ATCC 25905 / DSM 1728 / JCM 9062 / NBRC 15155 / AMRC-C165)</name>
    <dbReference type="NCBI Taxonomy" id="273075"/>
    <lineage>
        <taxon>Archaea</taxon>
        <taxon>Methanobacteriati</taxon>
        <taxon>Thermoplasmatota</taxon>
        <taxon>Thermoplasmata</taxon>
        <taxon>Thermoplasmatales</taxon>
        <taxon>Thermoplasmataceae</taxon>
        <taxon>Thermoplasma</taxon>
    </lineage>
</organism>
<dbReference type="InParanoid" id="Q9HIG4"/>
<dbReference type="InterPro" id="IPR023203">
    <property type="entry name" value="TTHA0068_sf"/>
</dbReference>
<dbReference type="RefSeq" id="WP_010901781.1">
    <property type="nucleotide sequence ID" value="NC_002578.1"/>
</dbReference>
<proteinExistence type="predicted"/>
<dbReference type="InterPro" id="IPR005500">
    <property type="entry name" value="DUF309"/>
</dbReference>
<dbReference type="Proteomes" id="UP000001024">
    <property type="component" value="Chromosome"/>
</dbReference>
<dbReference type="eggNOG" id="arCOG03705">
    <property type="taxonomic scope" value="Archaea"/>
</dbReference>
<evidence type="ECO:0000313" key="1">
    <source>
        <dbReference type="EMBL" id="CAC12496.1"/>
    </source>
</evidence>
<sequence>MKVRCILFCDGGDLPGIQNAIIRRHSDSLELSFFIDDRKISEILNENCSYAIVLCQDCKKDFHADPDAAFRNARYLVSRERFWEAHEALEDAWRSAYGSRKDRIQALIWIVAAQVHWQMGQADTAVRMHQKAMDVISSDLEFHYPLTANEFDHLISRV</sequence>
<dbReference type="PaxDb" id="273075-Ta1375"/>
<evidence type="ECO:0000313" key="2">
    <source>
        <dbReference type="Proteomes" id="UP000001024"/>
    </source>
</evidence>
<reference evidence="1 2" key="1">
    <citation type="journal article" date="2000" name="Nature">
        <title>The genome sequence of the thermoacidophilic scavenger Thermoplasma acidophilum.</title>
        <authorList>
            <person name="Ruepp A."/>
            <person name="Graml W."/>
            <person name="Santos-Martinez M.L."/>
            <person name="Koretke K.K."/>
            <person name="Volker C."/>
            <person name="Mewes H.W."/>
            <person name="Frishman D."/>
            <person name="Stocker S."/>
            <person name="Lupas A.N."/>
            <person name="Baumeister W."/>
        </authorList>
    </citation>
    <scope>NUCLEOTIDE SEQUENCE [LARGE SCALE GENOMIC DNA]</scope>
    <source>
        <strain evidence="2">ATCC 25905 / DSM 1728 / JCM 9062 / NBRC 15155 / AMRC-C165</strain>
    </source>
</reference>
<protein>
    <recommendedName>
        <fullName evidence="3">DUF309 domain-containing protein</fullName>
    </recommendedName>
</protein>
<dbReference type="AlphaFoldDB" id="Q9HIG4"/>
<dbReference type="Gene3D" id="1.10.3450.10">
    <property type="entry name" value="TTHA0068-like"/>
    <property type="match status" value="1"/>
</dbReference>
<keyword evidence="2" id="KW-1185">Reference proteome</keyword>
<evidence type="ECO:0008006" key="3">
    <source>
        <dbReference type="Google" id="ProtNLM"/>
    </source>
</evidence>
<name>Q9HIG4_THEAC</name>
<dbReference type="EMBL" id="AL445067">
    <property type="protein sequence ID" value="CAC12496.1"/>
    <property type="molecule type" value="Genomic_DNA"/>
</dbReference>
<dbReference type="EnsemblBacteria" id="CAC12496">
    <property type="protein sequence ID" value="CAC12496"/>
    <property type="gene ID" value="CAC12496"/>
</dbReference>
<gene>
    <name evidence="1" type="ordered locus">Ta1375</name>
</gene>
<dbReference type="OrthoDB" id="57575at2157"/>
<dbReference type="SUPFAM" id="SSF140663">
    <property type="entry name" value="TTHA0068-like"/>
    <property type="match status" value="1"/>
</dbReference>
<dbReference type="KEGG" id="tac:Ta1375"/>
<accession>Q9HIG4</accession>
<dbReference type="STRING" id="273075.gene:9572602"/>
<dbReference type="Pfam" id="PF03745">
    <property type="entry name" value="DUF309"/>
    <property type="match status" value="1"/>
</dbReference>